<evidence type="ECO:0000256" key="2">
    <source>
        <dbReference type="ARBA" id="ARBA00008987"/>
    </source>
</evidence>
<dbReference type="GeneID" id="106127037"/>
<dbReference type="GO" id="GO:0047134">
    <property type="term" value="F:protein-disulfide reductase [NAD(P)H] activity"/>
    <property type="evidence" value="ECO:0007669"/>
    <property type="project" value="InterPro"/>
</dbReference>
<keyword evidence="4" id="KW-0963">Cytoplasm</keyword>
<organism evidence="8">
    <name type="scientific">Papilio xuthus</name>
    <name type="common">Asian swallowtail butterfly</name>
    <dbReference type="NCBI Taxonomy" id="66420"/>
    <lineage>
        <taxon>Eukaryota</taxon>
        <taxon>Metazoa</taxon>
        <taxon>Ecdysozoa</taxon>
        <taxon>Arthropoda</taxon>
        <taxon>Hexapoda</taxon>
        <taxon>Insecta</taxon>
        <taxon>Pterygota</taxon>
        <taxon>Neoptera</taxon>
        <taxon>Endopterygota</taxon>
        <taxon>Lepidoptera</taxon>
        <taxon>Glossata</taxon>
        <taxon>Ditrysia</taxon>
        <taxon>Papilionoidea</taxon>
        <taxon>Papilionidae</taxon>
        <taxon>Papilioninae</taxon>
        <taxon>Papilio</taxon>
    </lineage>
</organism>
<dbReference type="FunFam" id="3.40.30.10:FF:000124">
    <property type="entry name" value="Thioredoxin domain-containing 17"/>
    <property type="match status" value="1"/>
</dbReference>
<dbReference type="InterPro" id="IPR045108">
    <property type="entry name" value="TXNDC17-like"/>
</dbReference>
<evidence type="ECO:0000256" key="1">
    <source>
        <dbReference type="ARBA" id="ARBA00004496"/>
    </source>
</evidence>
<protein>
    <recommendedName>
        <fullName evidence="3">Thioredoxin domain-containing protein 17</fullName>
    </recommendedName>
</protein>
<comment type="subcellular location">
    <subcellularLocation>
        <location evidence="1">Cytoplasm</location>
    </subcellularLocation>
</comment>
<feature type="domain" description="Thioredoxin" evidence="7">
    <location>
        <begin position="12"/>
        <end position="128"/>
    </location>
</feature>
<evidence type="ECO:0000256" key="3">
    <source>
        <dbReference type="ARBA" id="ARBA00016949"/>
    </source>
</evidence>
<evidence type="ECO:0000259" key="7">
    <source>
        <dbReference type="Pfam" id="PF06110"/>
    </source>
</evidence>
<dbReference type="PANTHER" id="PTHR12452:SF0">
    <property type="entry name" value="THIOREDOXIN DOMAIN-CONTAINING PROTEIN 17"/>
    <property type="match status" value="1"/>
</dbReference>
<dbReference type="Proteomes" id="UP000694872">
    <property type="component" value="Unplaced"/>
</dbReference>
<proteinExistence type="inferred from homology"/>
<dbReference type="RefSeq" id="XP_013180433.1">
    <property type="nucleotide sequence ID" value="XM_013324979.1"/>
</dbReference>
<dbReference type="AlphaFoldDB" id="A0AAJ6ZW94"/>
<accession>A0AAJ6ZW94</accession>
<dbReference type="Pfam" id="PF06110">
    <property type="entry name" value="TXD17-like_Trx"/>
    <property type="match status" value="1"/>
</dbReference>
<keyword evidence="5" id="KW-1015">Disulfide bond</keyword>
<reference evidence="8" key="1">
    <citation type="submission" date="2025-08" db="UniProtKB">
        <authorList>
            <consortium name="RefSeq"/>
        </authorList>
    </citation>
    <scope>IDENTIFICATION</scope>
</reference>
<gene>
    <name evidence="8" type="primary">LOC106127037</name>
</gene>
<dbReference type="InterPro" id="IPR036249">
    <property type="entry name" value="Thioredoxin-like_sf"/>
</dbReference>
<comment type="similarity">
    <text evidence="2">Belongs to the thioredoxin family.</text>
</comment>
<sequence length="130" mass="15289">MAKPKVKEEFLKNHEEFTNFVNKLPQNGPNVYFLFSGSKKENGRSWCIYCQMAEPVVKAFLDELKRNVVFAYVDVGDRDYWKDKACPFRTDSRTKLLVIPTIIKWKGVQRLEGSQCTKRDLLQMLFEEDD</sequence>
<dbReference type="Gene3D" id="3.40.30.10">
    <property type="entry name" value="Glutaredoxin"/>
    <property type="match status" value="1"/>
</dbReference>
<dbReference type="GO" id="GO:0005829">
    <property type="term" value="C:cytosol"/>
    <property type="evidence" value="ECO:0007669"/>
    <property type="project" value="TreeGrafter"/>
</dbReference>
<name>A0AAJ6ZW94_PAPXU</name>
<evidence type="ECO:0000313" key="8">
    <source>
        <dbReference type="RefSeq" id="XP_013180433.1"/>
    </source>
</evidence>
<dbReference type="PANTHER" id="PTHR12452">
    <property type="entry name" value="42-9-9 PROTEIN-RELATED"/>
    <property type="match status" value="1"/>
</dbReference>
<evidence type="ECO:0000256" key="5">
    <source>
        <dbReference type="ARBA" id="ARBA00023157"/>
    </source>
</evidence>
<dbReference type="KEGG" id="pxu:106127037"/>
<evidence type="ECO:0000256" key="6">
    <source>
        <dbReference type="ARBA" id="ARBA00023284"/>
    </source>
</evidence>
<keyword evidence="6" id="KW-0676">Redox-active center</keyword>
<dbReference type="SUPFAM" id="SSF52833">
    <property type="entry name" value="Thioredoxin-like"/>
    <property type="match status" value="1"/>
</dbReference>
<evidence type="ECO:0000256" key="4">
    <source>
        <dbReference type="ARBA" id="ARBA00022490"/>
    </source>
</evidence>
<dbReference type="InterPro" id="IPR010357">
    <property type="entry name" value="TXNDC17_dom"/>
</dbReference>